<evidence type="ECO:0000256" key="1">
    <source>
        <dbReference type="SAM" id="SignalP"/>
    </source>
</evidence>
<dbReference type="OrthoDB" id="5796101at2"/>
<organism evidence="2 3">
    <name type="scientific">Telmatospirillum siberiense</name>
    <dbReference type="NCBI Taxonomy" id="382514"/>
    <lineage>
        <taxon>Bacteria</taxon>
        <taxon>Pseudomonadati</taxon>
        <taxon>Pseudomonadota</taxon>
        <taxon>Alphaproteobacteria</taxon>
        <taxon>Rhodospirillales</taxon>
        <taxon>Rhodospirillaceae</taxon>
        <taxon>Telmatospirillum</taxon>
    </lineage>
</organism>
<dbReference type="RefSeq" id="WP_101248716.1">
    <property type="nucleotide sequence ID" value="NZ_PIUM01000001.1"/>
</dbReference>
<sequence>MSPLISSFRIAIAAGVLSLFALPAGAAELSKELSTAVTHAGLAAGSPDLKMVQTHLHHVVNCLVGPAGAGFDSGQANPCKDQGTGAIPDAPADKQKLLLTAAALAQGGLAETDLAKAQAAATATQAAIKGAE</sequence>
<name>A0A2N3Q1F2_9PROT</name>
<comment type="caution">
    <text evidence="2">The sequence shown here is derived from an EMBL/GenBank/DDBJ whole genome shotgun (WGS) entry which is preliminary data.</text>
</comment>
<dbReference type="AlphaFoldDB" id="A0A2N3Q1F2"/>
<evidence type="ECO:0000313" key="3">
    <source>
        <dbReference type="Proteomes" id="UP000233293"/>
    </source>
</evidence>
<feature type="signal peptide" evidence="1">
    <location>
        <begin position="1"/>
        <end position="26"/>
    </location>
</feature>
<accession>A0A2N3Q1F2</accession>
<proteinExistence type="predicted"/>
<dbReference type="EMBL" id="PIUM01000001">
    <property type="protein sequence ID" value="PKU26485.1"/>
    <property type="molecule type" value="Genomic_DNA"/>
</dbReference>
<reference evidence="3" key="1">
    <citation type="submission" date="2017-12" db="EMBL/GenBank/DDBJ databases">
        <title>Draft genome sequence of Telmatospirillum siberiense 26-4b1T, an acidotolerant peatland alphaproteobacterium potentially involved in sulfur cycling.</title>
        <authorList>
            <person name="Hausmann B."/>
            <person name="Pjevac P."/>
            <person name="Schreck K."/>
            <person name="Herbold C.W."/>
            <person name="Daims H."/>
            <person name="Wagner M."/>
            <person name="Pester M."/>
            <person name="Loy A."/>
        </authorList>
    </citation>
    <scope>NUCLEOTIDE SEQUENCE [LARGE SCALE GENOMIC DNA]</scope>
    <source>
        <strain evidence="3">26-4b1</strain>
    </source>
</reference>
<keyword evidence="1" id="KW-0732">Signal</keyword>
<evidence type="ECO:0000313" key="2">
    <source>
        <dbReference type="EMBL" id="PKU26485.1"/>
    </source>
</evidence>
<gene>
    <name evidence="2" type="ORF">CWS72_01165</name>
</gene>
<protein>
    <submittedName>
        <fullName evidence="2">Uncharacterized protein</fullName>
    </submittedName>
</protein>
<keyword evidence="3" id="KW-1185">Reference proteome</keyword>
<dbReference type="Proteomes" id="UP000233293">
    <property type="component" value="Unassembled WGS sequence"/>
</dbReference>
<feature type="chain" id="PRO_5014878385" evidence="1">
    <location>
        <begin position="27"/>
        <end position="132"/>
    </location>
</feature>